<dbReference type="SMART" id="SM00421">
    <property type="entry name" value="HTH_LUXR"/>
    <property type="match status" value="1"/>
</dbReference>
<dbReference type="SUPFAM" id="SSF46894">
    <property type="entry name" value="C-terminal effector domain of the bipartite response regulators"/>
    <property type="match status" value="1"/>
</dbReference>
<dbReference type="InterPro" id="IPR041664">
    <property type="entry name" value="AAA_16"/>
</dbReference>
<sequence length="897" mass="97007">MDEAPDVSGHVLTRITAGKPQVVLVEGGRGSGRSTTLHDLTAQLHDAGVGILRARCHREESGHAYGVIRQLLDDVEDLPSGTSVGSHEQSERFYRTTRRRSDARPLAIVIDDLRHADGPSLQALTYLSRRLDNLPVALIVVLDSDGPHAGTLADELRQLTYTTTVSMTAYTPDEEVQALRTLSGRTLSEHTLQICRHTTRGVRQAVAVLARQLGSRLPAHDGDIFAAVLTACAITSWQTWYQWLVAEDEQVAAIYRAMLVLEPEASLSSAALLQGLGETAALQAGVMLHRYNLICGEGEHLLHRGFVPHHYRQLPVEDSLQLHASAAQLSTQVGSSARTVAHHLMAAGTELKPDDLAVFRRASNEAMQVGDWPFALRTLRYALLRSSDRSAATGLAVDLHDVQLRTDVNACLQSTVGLVNAGLEPHQIARELAPISHLVLVLSHAPVSHLVRDLAQQDELADEGSPCRRRSFDLAAQALVMGDATSARRLMRTLTSTTSTGRDRDAAGLRAAWALSVAAHGKERERCRALMHEVAPDLVTLSQLDPTVIALAALTATWAEELDAAQLWASEGASVARSEQRYADEGLNLMVRAEAHDRLGDPELAYADALAAEEAFAKVSADRLADVARALAARAALKLGRHEEAQSLVAEVEVHQGAHPYFSAIISSVKGQVCERQGDDTGAMTHLLDCPRYLDAAGIRNPVAVPWRAEVVRIMLRTKRHGVARALCARELESSRTWGAPATVGRALRTHSTVLGREHRLEVLEDSVAHLEEAGLLAEVAHTLSEMSALQALRGDMRAATTSLTRADELKAAVAQVRPIGSTRSACPQISGLTAAEWRVVIKVMEGLSNAAVAKQLYLSKRTIDTHLGRIYRKLGINSRQQLAAVVGTPPPLASSS</sequence>
<feature type="domain" description="HTH luxR-type" evidence="3">
    <location>
        <begin position="825"/>
        <end position="891"/>
    </location>
</feature>
<evidence type="ECO:0000256" key="2">
    <source>
        <dbReference type="ARBA" id="ARBA00022840"/>
    </source>
</evidence>
<dbReference type="PROSITE" id="PS50043">
    <property type="entry name" value="HTH_LUXR_2"/>
    <property type="match status" value="1"/>
</dbReference>
<dbReference type="RefSeq" id="WP_052590520.1">
    <property type="nucleotide sequence ID" value="NZ_CP011112.1"/>
</dbReference>
<dbReference type="KEGG" id="lmoi:VV02_06535"/>
<dbReference type="STRING" id="571913.VV02_06535"/>
<accession>A0A0K1JFW4</accession>
<dbReference type="GO" id="GO:0005524">
    <property type="term" value="F:ATP binding"/>
    <property type="evidence" value="ECO:0007669"/>
    <property type="project" value="UniProtKB-KW"/>
</dbReference>
<dbReference type="GO" id="GO:0004016">
    <property type="term" value="F:adenylate cyclase activity"/>
    <property type="evidence" value="ECO:0007669"/>
    <property type="project" value="TreeGrafter"/>
</dbReference>
<evidence type="ECO:0000313" key="4">
    <source>
        <dbReference type="EMBL" id="AKU15594.1"/>
    </source>
</evidence>
<dbReference type="InterPro" id="IPR027417">
    <property type="entry name" value="P-loop_NTPase"/>
</dbReference>
<organism evidence="4 5">
    <name type="scientific">Luteipulveratus mongoliensis</name>
    <dbReference type="NCBI Taxonomy" id="571913"/>
    <lineage>
        <taxon>Bacteria</taxon>
        <taxon>Bacillati</taxon>
        <taxon>Actinomycetota</taxon>
        <taxon>Actinomycetes</taxon>
        <taxon>Micrococcales</taxon>
        <taxon>Dermacoccaceae</taxon>
        <taxon>Luteipulveratus</taxon>
    </lineage>
</organism>
<name>A0A0K1JFW4_9MICO</name>
<dbReference type="Gene3D" id="3.40.50.300">
    <property type="entry name" value="P-loop containing nucleotide triphosphate hydrolases"/>
    <property type="match status" value="1"/>
</dbReference>
<dbReference type="EMBL" id="CP011112">
    <property type="protein sequence ID" value="AKU15594.1"/>
    <property type="molecule type" value="Genomic_DNA"/>
</dbReference>
<dbReference type="GO" id="GO:0005737">
    <property type="term" value="C:cytoplasm"/>
    <property type="evidence" value="ECO:0007669"/>
    <property type="project" value="TreeGrafter"/>
</dbReference>
<dbReference type="InterPro" id="IPR036388">
    <property type="entry name" value="WH-like_DNA-bd_sf"/>
</dbReference>
<dbReference type="AlphaFoldDB" id="A0A0K1JFW4"/>
<dbReference type="InterPro" id="IPR016032">
    <property type="entry name" value="Sig_transdc_resp-reg_C-effctor"/>
</dbReference>
<evidence type="ECO:0000313" key="5">
    <source>
        <dbReference type="Proteomes" id="UP000066480"/>
    </source>
</evidence>
<dbReference type="Gene3D" id="1.10.10.10">
    <property type="entry name" value="Winged helix-like DNA-binding domain superfamily/Winged helix DNA-binding domain"/>
    <property type="match status" value="1"/>
</dbReference>
<dbReference type="PANTHER" id="PTHR16305:SF28">
    <property type="entry name" value="GUANYLATE CYCLASE DOMAIN-CONTAINING PROTEIN"/>
    <property type="match status" value="1"/>
</dbReference>
<dbReference type="PROSITE" id="PS00622">
    <property type="entry name" value="HTH_LUXR_1"/>
    <property type="match status" value="1"/>
</dbReference>
<keyword evidence="2" id="KW-0067">ATP-binding</keyword>
<dbReference type="Pfam" id="PF13191">
    <property type="entry name" value="AAA_16"/>
    <property type="match status" value="1"/>
</dbReference>
<dbReference type="PATRIC" id="fig|571913.6.peg.1334"/>
<evidence type="ECO:0000256" key="1">
    <source>
        <dbReference type="ARBA" id="ARBA00022741"/>
    </source>
</evidence>
<keyword evidence="5" id="KW-1185">Reference proteome</keyword>
<dbReference type="PANTHER" id="PTHR16305">
    <property type="entry name" value="TESTICULAR SOLUBLE ADENYLYL CYCLASE"/>
    <property type="match status" value="1"/>
</dbReference>
<dbReference type="OrthoDB" id="483at2"/>
<dbReference type="GO" id="GO:0003677">
    <property type="term" value="F:DNA binding"/>
    <property type="evidence" value="ECO:0007669"/>
    <property type="project" value="InterPro"/>
</dbReference>
<keyword evidence="1" id="KW-0547">Nucleotide-binding</keyword>
<protein>
    <recommendedName>
        <fullName evidence="3">HTH luxR-type domain-containing protein</fullName>
    </recommendedName>
</protein>
<evidence type="ECO:0000259" key="3">
    <source>
        <dbReference type="PROSITE" id="PS50043"/>
    </source>
</evidence>
<dbReference type="GO" id="GO:0006355">
    <property type="term" value="P:regulation of DNA-templated transcription"/>
    <property type="evidence" value="ECO:0007669"/>
    <property type="project" value="InterPro"/>
</dbReference>
<dbReference type="InterPro" id="IPR000792">
    <property type="entry name" value="Tscrpt_reg_LuxR_C"/>
</dbReference>
<dbReference type="SUPFAM" id="SSF52540">
    <property type="entry name" value="P-loop containing nucleoside triphosphate hydrolases"/>
    <property type="match status" value="1"/>
</dbReference>
<dbReference type="PRINTS" id="PR00038">
    <property type="entry name" value="HTHLUXR"/>
</dbReference>
<dbReference type="Proteomes" id="UP000066480">
    <property type="component" value="Chromosome"/>
</dbReference>
<proteinExistence type="predicted"/>
<dbReference type="Pfam" id="PF00196">
    <property type="entry name" value="GerE"/>
    <property type="match status" value="1"/>
</dbReference>
<reference evidence="4 5" key="1">
    <citation type="submission" date="2015-03" db="EMBL/GenBank/DDBJ databases">
        <title>Luteipulveratus halotolerans sp. nov., a novel actinobacterium (Dermacoccaceae) from Sarawak, Malaysia.</title>
        <authorList>
            <person name="Juboi H."/>
            <person name="Basik A."/>
            <person name="Shamsul S.S."/>
            <person name="Arnold P."/>
            <person name="Schmitt E.K."/>
            <person name="Sanglier J.-J."/>
            <person name="Yeo T."/>
        </authorList>
    </citation>
    <scope>NUCLEOTIDE SEQUENCE [LARGE SCALE GENOMIC DNA]</scope>
    <source>
        <strain evidence="4 5">MN07-A0370</strain>
    </source>
</reference>
<dbReference type="CDD" id="cd06170">
    <property type="entry name" value="LuxR_C_like"/>
    <property type="match status" value="1"/>
</dbReference>
<gene>
    <name evidence="4" type="ORF">VV02_06535</name>
</gene>